<evidence type="ECO:0008006" key="6">
    <source>
        <dbReference type="Google" id="ProtNLM"/>
    </source>
</evidence>
<dbReference type="RefSeq" id="WP_089825130.1">
    <property type="nucleotide sequence ID" value="NZ_FODV01000007.1"/>
</dbReference>
<feature type="domain" description="DUF4964" evidence="1">
    <location>
        <begin position="2"/>
        <end position="58"/>
    </location>
</feature>
<evidence type="ECO:0000259" key="2">
    <source>
        <dbReference type="Pfam" id="PF16335"/>
    </source>
</evidence>
<dbReference type="Pfam" id="PF17168">
    <property type="entry name" value="DUF5127"/>
    <property type="match status" value="1"/>
</dbReference>
<protein>
    <recommendedName>
        <fullName evidence="6">L-glutaminase</fullName>
    </recommendedName>
</protein>
<reference evidence="5" key="1">
    <citation type="submission" date="2016-10" db="EMBL/GenBank/DDBJ databases">
        <authorList>
            <person name="Varghese N."/>
            <person name="Submissions S."/>
        </authorList>
    </citation>
    <scope>NUCLEOTIDE SEQUENCE [LARGE SCALE GENOMIC DNA]</scope>
    <source>
        <strain evidence="5">CGMCC 1.10121</strain>
    </source>
</reference>
<dbReference type="InterPro" id="IPR032514">
    <property type="entry name" value="GtaA_central"/>
</dbReference>
<dbReference type="PANTHER" id="PTHR31987:SF1">
    <property type="entry name" value="GLUTAMINASE A"/>
    <property type="match status" value="1"/>
</dbReference>
<dbReference type="Pfam" id="PF16334">
    <property type="entry name" value="DUF4964"/>
    <property type="match status" value="1"/>
</dbReference>
<accession>A0A1H8THN6</accession>
<dbReference type="InterPro" id="IPR008928">
    <property type="entry name" value="6-hairpin_glycosidase_sf"/>
</dbReference>
<evidence type="ECO:0000259" key="1">
    <source>
        <dbReference type="Pfam" id="PF16334"/>
    </source>
</evidence>
<name>A0A1H8THN6_9EURY</name>
<feature type="domain" description="Glutaminase A N-terminal" evidence="3">
    <location>
        <begin position="75"/>
        <end position="303"/>
    </location>
</feature>
<dbReference type="PANTHER" id="PTHR31987">
    <property type="entry name" value="GLUTAMINASE A-RELATED"/>
    <property type="match status" value="1"/>
</dbReference>
<gene>
    <name evidence="4" type="ORF">SAMN04487948_10725</name>
</gene>
<dbReference type="AlphaFoldDB" id="A0A1H8THN6"/>
<keyword evidence="5" id="KW-1185">Reference proteome</keyword>
<dbReference type="Proteomes" id="UP000199126">
    <property type="component" value="Unassembled WGS sequence"/>
</dbReference>
<evidence type="ECO:0000259" key="3">
    <source>
        <dbReference type="Pfam" id="PF17168"/>
    </source>
</evidence>
<dbReference type="InterPro" id="IPR033433">
    <property type="entry name" value="GtaA_N"/>
</dbReference>
<feature type="domain" description="Glutaminase A central" evidence="2">
    <location>
        <begin position="310"/>
        <end position="655"/>
    </location>
</feature>
<dbReference type="InterPro" id="IPR032515">
    <property type="entry name" value="DUF4964"/>
</dbReference>
<evidence type="ECO:0000313" key="4">
    <source>
        <dbReference type="EMBL" id="SEO90028.1"/>
    </source>
</evidence>
<dbReference type="EMBL" id="FODV01000007">
    <property type="protein sequence ID" value="SEO90028.1"/>
    <property type="molecule type" value="Genomic_DNA"/>
</dbReference>
<sequence>MSSLRPPAVPLVTHHPYFSVWSPTTHLAESTPIHWTESEHGLTGFAVIDGESYRFAGEHGDVPAMEQTNLIVHPTTTGYTFRAAGIELEVEFTSPLLLDDFDLLSRPTTYVTFRTRAVDGEDHDISIYFDVTAEWCVDTPEQSTEPDRVSVQGYGQALRVGTETQDILGHSGDDVRIDWGYLYLLAPTSVPTERVIAGAAVRDEFVATAQLPQLDAEAASADADDDLSVLACAFEMDVDGESEQETFLTVAYDERKAIEYFGEHLEPYWRRDGTTPEEMLATAVEAYSAVRARCTAFDEELRQRSLEAGGESYADITSLAYRQAIASHTLVEYEGRPLFFSKECFSNGCIATVDVTYPSIPLFLLYAPELVKGMLRPIFRYARTADWPYEFAPHDVGTYPKANGQTYRTVDGELVLENQMPIEECGNMLIATAAVCLRDGESAFADDHWKLLTQWAEYLLKNGYDPGEQLCTDDFAGHLAHNVNLSLKTIFGIASYGLLCGLRRETDRREEYVEIAREMAEEWTRDADDGEHFRLAFDKPGTWSLKYNLVWDHLFDLDLFDDTVAETEVEKYLEEQNRYGTPLDCRASYTKADWVLWAATLAEDDSDFEQLVDSLWRFLDETPHRVPLADWYDTKTAERTRFQHRSVVGGLFMRLLDQDPPFVTRDAN</sequence>
<proteinExistence type="predicted"/>
<evidence type="ECO:0000313" key="5">
    <source>
        <dbReference type="Proteomes" id="UP000199126"/>
    </source>
</evidence>
<dbReference type="GO" id="GO:0005975">
    <property type="term" value="P:carbohydrate metabolic process"/>
    <property type="evidence" value="ECO:0007669"/>
    <property type="project" value="InterPro"/>
</dbReference>
<dbReference type="InterPro" id="IPR052743">
    <property type="entry name" value="Glutaminase_GtaA"/>
</dbReference>
<organism evidence="4 5">
    <name type="scientific">Halogranum amylolyticum</name>
    <dbReference type="NCBI Taxonomy" id="660520"/>
    <lineage>
        <taxon>Archaea</taxon>
        <taxon>Methanobacteriati</taxon>
        <taxon>Methanobacteriota</taxon>
        <taxon>Stenosarchaea group</taxon>
        <taxon>Halobacteria</taxon>
        <taxon>Halobacteriales</taxon>
        <taxon>Haloferacaceae</taxon>
    </lineage>
</organism>
<dbReference type="Pfam" id="PF16335">
    <property type="entry name" value="GtaA_6_Hairpin"/>
    <property type="match status" value="1"/>
</dbReference>
<dbReference type="SUPFAM" id="SSF48208">
    <property type="entry name" value="Six-hairpin glycosidases"/>
    <property type="match status" value="1"/>
</dbReference>